<proteinExistence type="predicted"/>
<evidence type="ECO:0000313" key="3">
    <source>
        <dbReference type="EMBL" id="KAI1714012.1"/>
    </source>
</evidence>
<dbReference type="Proteomes" id="UP001201812">
    <property type="component" value="Unassembled WGS sequence"/>
</dbReference>
<sequence>MDPVRYSMALKLLWLHKLCTRVTSRNTKRYLCMSTKCSLRTLNTMTKLQARIRPIIDAPKPNEQNIEEPPMGGHLPNVERFYKIFAHHIIYHKPNSQLEGPTKPQNQYLSPQAMNALVRMKDDKWSPTEECVQRTAEQIEKYSKWRRFEHEPQYDSGCKECKMDLPKPQALTPRESLLIAKKIRMELEQLVKRETGSDGSTHIPEEETDSMSYNYDKFLEDFEHLLVKIRQVGASKHQYQGHIPLIFDAQSSLRLDDKKQHKNFDENLVWKQEEGKPSPDFKAVFHMTSTIALHKYSPVIVIFSPGQLEGDLNVKRLENIDILHFSFQQTYPARIRDLLALYAALQYSESGEGAHVFSNNSYMQYCDKIEKFNDNGKKLLARWCKYNQIAFCREANAYRFPCNYKESFMEHPAGFHFIANKELRGFRVTQPKLYCVRTSPVKAKPKRNVSETDSEKKKLENPAKKTKENLEELPNSSKEQVL</sequence>
<dbReference type="EMBL" id="JAKKPZ010000014">
    <property type="protein sequence ID" value="KAI1714012.1"/>
    <property type="molecule type" value="Genomic_DNA"/>
</dbReference>
<feature type="region of interest" description="Disordered" evidence="1">
    <location>
        <begin position="441"/>
        <end position="482"/>
    </location>
</feature>
<reference evidence="3" key="1">
    <citation type="submission" date="2022-01" db="EMBL/GenBank/DDBJ databases">
        <title>Genome Sequence Resource for Two Populations of Ditylenchus destructor, the Migratory Endoparasitic Phytonematode.</title>
        <authorList>
            <person name="Zhang H."/>
            <person name="Lin R."/>
            <person name="Xie B."/>
        </authorList>
    </citation>
    <scope>NUCLEOTIDE SEQUENCE</scope>
    <source>
        <strain evidence="3">BazhouSP</strain>
    </source>
</reference>
<feature type="compositionally biased region" description="Basic and acidic residues" evidence="1">
    <location>
        <begin position="448"/>
        <end position="470"/>
    </location>
</feature>
<evidence type="ECO:0000256" key="1">
    <source>
        <dbReference type="SAM" id="MobiDB-lite"/>
    </source>
</evidence>
<feature type="chain" id="PRO_5041944164" evidence="2">
    <location>
        <begin position="25"/>
        <end position="482"/>
    </location>
</feature>
<keyword evidence="2" id="KW-0732">Signal</keyword>
<comment type="caution">
    <text evidence="3">The sequence shown here is derived from an EMBL/GenBank/DDBJ whole genome shotgun (WGS) entry which is preliminary data.</text>
</comment>
<organism evidence="3 4">
    <name type="scientific">Ditylenchus destructor</name>
    <dbReference type="NCBI Taxonomy" id="166010"/>
    <lineage>
        <taxon>Eukaryota</taxon>
        <taxon>Metazoa</taxon>
        <taxon>Ecdysozoa</taxon>
        <taxon>Nematoda</taxon>
        <taxon>Chromadorea</taxon>
        <taxon>Rhabditida</taxon>
        <taxon>Tylenchina</taxon>
        <taxon>Tylenchomorpha</taxon>
        <taxon>Sphaerularioidea</taxon>
        <taxon>Anguinidae</taxon>
        <taxon>Anguininae</taxon>
        <taxon>Ditylenchus</taxon>
    </lineage>
</organism>
<evidence type="ECO:0000256" key="2">
    <source>
        <dbReference type="SAM" id="SignalP"/>
    </source>
</evidence>
<gene>
    <name evidence="3" type="ORF">DdX_08902</name>
</gene>
<accession>A0AAD4N1V2</accession>
<feature type="signal peptide" evidence="2">
    <location>
        <begin position="1"/>
        <end position="24"/>
    </location>
</feature>
<name>A0AAD4N1V2_9BILA</name>
<dbReference type="AlphaFoldDB" id="A0AAD4N1V2"/>
<keyword evidence="4" id="KW-1185">Reference proteome</keyword>
<evidence type="ECO:0000313" key="4">
    <source>
        <dbReference type="Proteomes" id="UP001201812"/>
    </source>
</evidence>
<protein>
    <submittedName>
        <fullName evidence="3">Uncharacterized protein</fullName>
    </submittedName>
</protein>